<evidence type="ECO:0000256" key="1">
    <source>
        <dbReference type="ARBA" id="ARBA00022741"/>
    </source>
</evidence>
<dbReference type="PROSITE" id="PS51456">
    <property type="entry name" value="MYOSIN_MOTOR"/>
    <property type="match status" value="1"/>
</dbReference>
<proteinExistence type="inferred from homology"/>
<reference evidence="8 9" key="1">
    <citation type="journal article" date="2021" name="Genome Biol.">
        <title>AFLAP: assembly-free linkage analysis pipeline using k-mers from genome sequencing data.</title>
        <authorList>
            <person name="Fletcher K."/>
            <person name="Zhang L."/>
            <person name="Gil J."/>
            <person name="Han R."/>
            <person name="Cavanaugh K."/>
            <person name="Michelmore R."/>
        </authorList>
    </citation>
    <scope>NUCLEOTIDE SEQUENCE [LARGE SCALE GENOMIC DNA]</scope>
    <source>
        <strain evidence="8 9">SF5</strain>
    </source>
</reference>
<dbReference type="GO" id="GO:0000146">
    <property type="term" value="F:microfilament motor activity"/>
    <property type="evidence" value="ECO:0007669"/>
    <property type="project" value="TreeGrafter"/>
</dbReference>
<evidence type="ECO:0000256" key="2">
    <source>
        <dbReference type="ARBA" id="ARBA00022840"/>
    </source>
</evidence>
<dbReference type="PRINTS" id="PR00193">
    <property type="entry name" value="MYOSINHEAVY"/>
</dbReference>
<evidence type="ECO:0000256" key="6">
    <source>
        <dbReference type="PROSITE-ProRule" id="PRU00782"/>
    </source>
</evidence>
<keyword evidence="5 6" id="KW-0009">Actin-binding</keyword>
<dbReference type="PANTHER" id="PTHR13140:SF706">
    <property type="entry name" value="DILUTE CLASS UNCONVENTIONAL MYOSIN, ISOFORM C"/>
    <property type="match status" value="1"/>
</dbReference>
<dbReference type="RefSeq" id="XP_067821811.1">
    <property type="nucleotide sequence ID" value="XM_067958857.1"/>
</dbReference>
<keyword evidence="3 6" id="KW-0518">Myosin</keyword>
<gene>
    <name evidence="8" type="ORF">CCR75_000751</name>
</gene>
<sequence length="261" mass="28981">MPRPTNACVTKVAMPVDVAPSVSAGMRCYIADDNAAWLPVYVESVDEAQSVVTVRIQRPRKDESSDHDESDMTGETRVIAINAGFPIQNAQLSRQEQGIDNMIDLNHLHEAALLRNLKKRFRARMPYTYTGDICLAVNPYQWLDELYAPGLSKKYFQARSRRDLPPHVYAVSVAAFRHMCDHGTNQSILVSGESGAGKTETTKILMDNLAIIASVPSTGVNDHEQSITTRIIQVNPLLESFGNAKTTRNDNSSRFGKFTQL</sequence>
<dbReference type="GO" id="GO:0016020">
    <property type="term" value="C:membrane"/>
    <property type="evidence" value="ECO:0007669"/>
    <property type="project" value="TreeGrafter"/>
</dbReference>
<dbReference type="GO" id="GO:0007015">
    <property type="term" value="P:actin filament organization"/>
    <property type="evidence" value="ECO:0007669"/>
    <property type="project" value="TreeGrafter"/>
</dbReference>
<comment type="caution">
    <text evidence="6">Lacks conserved residue(s) required for the propagation of feature annotation.</text>
</comment>
<dbReference type="InterPro" id="IPR001609">
    <property type="entry name" value="Myosin_head_motor_dom-like"/>
</dbReference>
<feature type="domain" description="Myosin motor" evidence="7">
    <location>
        <begin position="97"/>
        <end position="261"/>
    </location>
</feature>
<keyword evidence="2 6" id="KW-0067">ATP-binding</keyword>
<evidence type="ECO:0000259" key="7">
    <source>
        <dbReference type="PROSITE" id="PS51456"/>
    </source>
</evidence>
<dbReference type="GO" id="GO:0005737">
    <property type="term" value="C:cytoplasm"/>
    <property type="evidence" value="ECO:0007669"/>
    <property type="project" value="TreeGrafter"/>
</dbReference>
<keyword evidence="9" id="KW-1185">Reference proteome</keyword>
<protein>
    <recommendedName>
        <fullName evidence="7">Myosin motor domain-containing protein</fullName>
    </recommendedName>
</protein>
<dbReference type="SMART" id="SM00242">
    <property type="entry name" value="MYSc"/>
    <property type="match status" value="1"/>
</dbReference>
<evidence type="ECO:0000313" key="9">
    <source>
        <dbReference type="Proteomes" id="UP000294530"/>
    </source>
</evidence>
<keyword evidence="1 6" id="KW-0547">Nucleotide-binding</keyword>
<dbReference type="OrthoDB" id="76317at2759"/>
<dbReference type="Pfam" id="PF00063">
    <property type="entry name" value="Myosin_head"/>
    <property type="match status" value="1"/>
</dbReference>
<dbReference type="GO" id="GO:0005524">
    <property type="term" value="F:ATP binding"/>
    <property type="evidence" value="ECO:0007669"/>
    <property type="project" value="UniProtKB-UniRule"/>
</dbReference>
<keyword evidence="4 6" id="KW-0505">Motor protein</keyword>
<dbReference type="PANTHER" id="PTHR13140">
    <property type="entry name" value="MYOSIN"/>
    <property type="match status" value="1"/>
</dbReference>
<dbReference type="InterPro" id="IPR027417">
    <property type="entry name" value="P-loop_NTPase"/>
</dbReference>
<evidence type="ECO:0000313" key="8">
    <source>
        <dbReference type="EMBL" id="TDH72312.1"/>
    </source>
</evidence>
<dbReference type="KEGG" id="blac:94344528"/>
<dbReference type="GO" id="GO:0016459">
    <property type="term" value="C:myosin complex"/>
    <property type="evidence" value="ECO:0007669"/>
    <property type="project" value="UniProtKB-KW"/>
</dbReference>
<dbReference type="SUPFAM" id="SSF52540">
    <property type="entry name" value="P-loop containing nucleoside triphosphate hydrolases"/>
    <property type="match status" value="1"/>
</dbReference>
<organism evidence="8 9">
    <name type="scientific">Bremia lactucae</name>
    <name type="common">Lettuce downy mildew</name>
    <dbReference type="NCBI Taxonomy" id="4779"/>
    <lineage>
        <taxon>Eukaryota</taxon>
        <taxon>Sar</taxon>
        <taxon>Stramenopiles</taxon>
        <taxon>Oomycota</taxon>
        <taxon>Peronosporomycetes</taxon>
        <taxon>Peronosporales</taxon>
        <taxon>Peronosporaceae</taxon>
        <taxon>Bremia</taxon>
    </lineage>
</organism>
<name>A0A976NYB0_BRELC</name>
<evidence type="ECO:0000256" key="5">
    <source>
        <dbReference type="ARBA" id="ARBA00023203"/>
    </source>
</evidence>
<dbReference type="GeneID" id="94344528"/>
<evidence type="ECO:0000256" key="4">
    <source>
        <dbReference type="ARBA" id="ARBA00023175"/>
    </source>
</evidence>
<dbReference type="InterPro" id="IPR036961">
    <property type="entry name" value="Kinesin_motor_dom_sf"/>
</dbReference>
<comment type="caution">
    <text evidence="8">The sequence shown here is derived from an EMBL/GenBank/DDBJ whole genome shotgun (WGS) entry which is preliminary data.</text>
</comment>
<dbReference type="AlphaFoldDB" id="A0A976NYB0"/>
<dbReference type="EMBL" id="SHOA02000012">
    <property type="protein sequence ID" value="TDH72312.1"/>
    <property type="molecule type" value="Genomic_DNA"/>
</dbReference>
<comment type="similarity">
    <text evidence="6">Belongs to the TRAFAC class myosin-kinesin ATPase superfamily. Myosin family.</text>
</comment>
<feature type="binding site" evidence="6">
    <location>
        <begin position="192"/>
        <end position="199"/>
    </location>
    <ligand>
        <name>ATP</name>
        <dbReference type="ChEBI" id="CHEBI:30616"/>
    </ligand>
</feature>
<dbReference type="Gene3D" id="3.40.850.10">
    <property type="entry name" value="Kinesin motor domain"/>
    <property type="match status" value="1"/>
</dbReference>
<accession>A0A976NYB0</accession>
<evidence type="ECO:0000256" key="3">
    <source>
        <dbReference type="ARBA" id="ARBA00023123"/>
    </source>
</evidence>
<dbReference type="Proteomes" id="UP000294530">
    <property type="component" value="Unassembled WGS sequence"/>
</dbReference>
<dbReference type="GO" id="GO:0051015">
    <property type="term" value="F:actin filament binding"/>
    <property type="evidence" value="ECO:0007669"/>
    <property type="project" value="TreeGrafter"/>
</dbReference>